<dbReference type="InterPro" id="IPR009057">
    <property type="entry name" value="Homeodomain-like_sf"/>
</dbReference>
<dbReference type="PANTHER" id="PTHR30514:SF1">
    <property type="entry name" value="HTH-TYPE TRANSCRIPTIONAL REGULATOR HEXR-RELATED"/>
    <property type="match status" value="1"/>
</dbReference>
<keyword evidence="8" id="KW-1185">Reference proteome</keyword>
<feature type="compositionally biased region" description="Basic and acidic residues" evidence="4">
    <location>
        <begin position="11"/>
        <end position="22"/>
    </location>
</feature>
<dbReference type="Gene3D" id="1.10.10.10">
    <property type="entry name" value="Winged helix-like DNA-binding domain superfamily/Winged helix DNA-binding domain"/>
    <property type="match status" value="1"/>
</dbReference>
<dbReference type="SUPFAM" id="SSF53697">
    <property type="entry name" value="SIS domain"/>
    <property type="match status" value="1"/>
</dbReference>
<dbReference type="PROSITE" id="PS51071">
    <property type="entry name" value="HTH_RPIR"/>
    <property type="match status" value="1"/>
</dbReference>
<evidence type="ECO:0000313" key="7">
    <source>
        <dbReference type="EMBL" id="MEX4006337.1"/>
    </source>
</evidence>
<feature type="compositionally biased region" description="Acidic residues" evidence="4">
    <location>
        <begin position="1"/>
        <end position="10"/>
    </location>
</feature>
<keyword evidence="1" id="KW-0805">Transcription regulation</keyword>
<feature type="domain" description="SIS" evidence="6">
    <location>
        <begin position="155"/>
        <end position="295"/>
    </location>
</feature>
<feature type="domain" description="HTH rpiR-type" evidence="5">
    <location>
        <begin position="33"/>
        <end position="109"/>
    </location>
</feature>
<dbReference type="PROSITE" id="PS51464">
    <property type="entry name" value="SIS"/>
    <property type="match status" value="1"/>
</dbReference>
<evidence type="ECO:0000256" key="4">
    <source>
        <dbReference type="SAM" id="MobiDB-lite"/>
    </source>
</evidence>
<dbReference type="Proteomes" id="UP001559025">
    <property type="component" value="Unassembled WGS sequence"/>
</dbReference>
<evidence type="ECO:0000259" key="5">
    <source>
        <dbReference type="PROSITE" id="PS51071"/>
    </source>
</evidence>
<dbReference type="Pfam" id="PF01418">
    <property type="entry name" value="HTH_6"/>
    <property type="match status" value="1"/>
</dbReference>
<dbReference type="PANTHER" id="PTHR30514">
    <property type="entry name" value="GLUCOKINASE"/>
    <property type="match status" value="1"/>
</dbReference>
<evidence type="ECO:0000256" key="3">
    <source>
        <dbReference type="ARBA" id="ARBA00023163"/>
    </source>
</evidence>
<dbReference type="InterPro" id="IPR047640">
    <property type="entry name" value="RpiR-like"/>
</dbReference>
<evidence type="ECO:0000259" key="6">
    <source>
        <dbReference type="PROSITE" id="PS51464"/>
    </source>
</evidence>
<accession>A0ABV3WNU7</accession>
<dbReference type="CDD" id="cd05013">
    <property type="entry name" value="SIS_RpiR"/>
    <property type="match status" value="1"/>
</dbReference>
<gene>
    <name evidence="7" type="ORF">V1479_03410</name>
</gene>
<sequence>MTDAEMEQPLDEERSINGKPDEAGSEPYLRPVPDILSQIKDFYGDLRPAERRVADVVLADVTFSVDASNAEIARRADVSEPTVTRFCRAIGCEGVRDFKLKLAQSVVVGRLYLSPLPRPESGEDGSPLWNVVFGEARNALAVVERSLDPADVMRAAELVANAHQVLVFGLGGSSTALAQETQNRLFRYGVVVSAHSDPYVMKMTASTLKPNDLVIAISSTGRTREVIEAVALAKHYRAKTLALTAPATDVAGEVDLALTAAIPEFPDPLKPTASRYAFLAIIDLLSTAVGYRLDADARETLRRIKYTVVNHRKGSASEPLGD</sequence>
<dbReference type="InterPro" id="IPR046348">
    <property type="entry name" value="SIS_dom_sf"/>
</dbReference>
<comment type="caution">
    <text evidence="7">The sequence shown here is derived from an EMBL/GenBank/DDBJ whole genome shotgun (WGS) entry which is preliminary data.</text>
</comment>
<evidence type="ECO:0000313" key="8">
    <source>
        <dbReference type="Proteomes" id="UP001559025"/>
    </source>
</evidence>
<dbReference type="InterPro" id="IPR001347">
    <property type="entry name" value="SIS_dom"/>
</dbReference>
<feature type="region of interest" description="Disordered" evidence="4">
    <location>
        <begin position="1"/>
        <end position="30"/>
    </location>
</feature>
<evidence type="ECO:0000256" key="2">
    <source>
        <dbReference type="ARBA" id="ARBA00023125"/>
    </source>
</evidence>
<reference evidence="7 8" key="1">
    <citation type="submission" date="2024-01" db="EMBL/GenBank/DDBJ databases">
        <title>New evidence supports the origin of RcGTA from prophage.</title>
        <authorList>
            <person name="Xu Y."/>
            <person name="Liu B."/>
            <person name="Chen F."/>
        </authorList>
    </citation>
    <scope>NUCLEOTIDE SEQUENCE [LARGE SCALE GENOMIC DNA]</scope>
    <source>
        <strain evidence="7 8">CBW1107-2</strain>
    </source>
</reference>
<proteinExistence type="predicted"/>
<name>A0ABV3WNU7_9HYPH</name>
<keyword evidence="3" id="KW-0804">Transcription</keyword>
<dbReference type="InterPro" id="IPR035472">
    <property type="entry name" value="RpiR-like_SIS"/>
</dbReference>
<dbReference type="InterPro" id="IPR036388">
    <property type="entry name" value="WH-like_DNA-bd_sf"/>
</dbReference>
<dbReference type="Gene3D" id="3.40.50.10490">
    <property type="entry name" value="Glucose-6-phosphate isomerase like protein, domain 1"/>
    <property type="match status" value="1"/>
</dbReference>
<dbReference type="InterPro" id="IPR000281">
    <property type="entry name" value="HTH_RpiR"/>
</dbReference>
<dbReference type="SUPFAM" id="SSF46689">
    <property type="entry name" value="Homeodomain-like"/>
    <property type="match status" value="1"/>
</dbReference>
<organism evidence="7 8">
    <name type="scientific">Neoaquamicrobium sediminum</name>
    <dbReference type="NCBI Taxonomy" id="1849104"/>
    <lineage>
        <taxon>Bacteria</taxon>
        <taxon>Pseudomonadati</taxon>
        <taxon>Pseudomonadota</taxon>
        <taxon>Alphaproteobacteria</taxon>
        <taxon>Hyphomicrobiales</taxon>
        <taxon>Phyllobacteriaceae</taxon>
        <taxon>Neoaquamicrobium</taxon>
    </lineage>
</organism>
<dbReference type="EMBL" id="JAZHFV010000001">
    <property type="protein sequence ID" value="MEX4006337.1"/>
    <property type="molecule type" value="Genomic_DNA"/>
</dbReference>
<protein>
    <submittedName>
        <fullName evidence="7">MurR/RpiR family transcriptional regulator</fullName>
    </submittedName>
</protein>
<evidence type="ECO:0000256" key="1">
    <source>
        <dbReference type="ARBA" id="ARBA00023015"/>
    </source>
</evidence>
<dbReference type="Pfam" id="PF01380">
    <property type="entry name" value="SIS"/>
    <property type="match status" value="1"/>
</dbReference>
<keyword evidence="2" id="KW-0238">DNA-binding</keyword>
<dbReference type="RefSeq" id="WP_368801676.1">
    <property type="nucleotide sequence ID" value="NZ_JAZHFV010000001.1"/>
</dbReference>